<dbReference type="PROSITE" id="PS50089">
    <property type="entry name" value="ZF_RING_2"/>
    <property type="match status" value="1"/>
</dbReference>
<dbReference type="PROSITE" id="PS50297">
    <property type="entry name" value="ANK_REP_REGION"/>
    <property type="match status" value="2"/>
</dbReference>
<feature type="compositionally biased region" description="Acidic residues" evidence="6">
    <location>
        <begin position="468"/>
        <end position="477"/>
    </location>
</feature>
<keyword evidence="3" id="KW-0862">Zinc</keyword>
<evidence type="ECO:0000256" key="1">
    <source>
        <dbReference type="ARBA" id="ARBA00022723"/>
    </source>
</evidence>
<evidence type="ECO:0000313" key="9">
    <source>
        <dbReference type="Proteomes" id="UP000694044"/>
    </source>
</evidence>
<dbReference type="EMBL" id="JAGDFM010000233">
    <property type="protein sequence ID" value="KAG7381752.1"/>
    <property type="molecule type" value="Genomic_DNA"/>
</dbReference>
<dbReference type="Proteomes" id="UP000694044">
    <property type="component" value="Unassembled WGS sequence"/>
</dbReference>
<protein>
    <recommendedName>
        <fullName evidence="7">RING-type domain-containing protein</fullName>
    </recommendedName>
</protein>
<dbReference type="PANTHER" id="PTHR46858">
    <property type="entry name" value="OS05G0521000 PROTEIN"/>
    <property type="match status" value="1"/>
</dbReference>
<keyword evidence="1" id="KW-0479">Metal-binding</keyword>
<evidence type="ECO:0000256" key="5">
    <source>
        <dbReference type="PROSITE-ProRule" id="PRU00175"/>
    </source>
</evidence>
<sequence>MPIPRNDFLVLWKLSRAGDEVKVQDQIEESDAVPRNLVNFKHHRKGTTPLMEAATCRCGEPVVAKLVAAGADVNDVDDTKLKNTALHYAAMTNRDPLATETLLEAGADAFAVNRKGFTPLDVARQNGRKAVGAVLLDHMKVHAGWLYLRGKFRWQRRWAVVMACNKQRTSTELCIFRRPGDLRPKLVMLVDEAARMVHFPSTDSYSWLKRDNAFVFDKPVMCHRVRRQKFTRSPICRKTMSLDDVQTLHYVFAADSLNNLAQWRRVLQSSNFYSRESRSSLYRTSLFETQNGELYYWPHELVENLRSSILREHEQQREEANDPLYQRLRATLEQRQPEPAPEAPNQPSPEPERLPTQPPPSYEDSVEELPPNFQRRAVRGQRVDQSRALENHDRSRVHFTPTQPVKYVEVPLAAQQPYIDGEETNSSVSIVSGSDIDTAGPEFSTGILLLTDDESRASQPQQTSSQGQEEDDGEEEQGPQNPQEERSQPSEAPGNQERQSFEAQPDLCGICDVARRNAICTPCGHQAGCTGCLKTIMHTSKACPMCHMPVRSILKVYD</sequence>
<comment type="caution">
    <text evidence="8">The sequence shown here is derived from an EMBL/GenBank/DDBJ whole genome shotgun (WGS) entry which is preliminary data.</text>
</comment>
<feature type="repeat" description="ANK" evidence="4">
    <location>
        <begin position="45"/>
        <end position="78"/>
    </location>
</feature>
<feature type="compositionally biased region" description="Pro residues" evidence="6">
    <location>
        <begin position="338"/>
        <end position="349"/>
    </location>
</feature>
<keyword evidence="4" id="KW-0040">ANK repeat</keyword>
<keyword evidence="9" id="KW-1185">Reference proteome</keyword>
<feature type="compositionally biased region" description="Basic and acidic residues" evidence="6">
    <location>
        <begin position="381"/>
        <end position="396"/>
    </location>
</feature>
<dbReference type="GO" id="GO:0016567">
    <property type="term" value="P:protein ubiquitination"/>
    <property type="evidence" value="ECO:0007669"/>
    <property type="project" value="TreeGrafter"/>
</dbReference>
<dbReference type="PANTHER" id="PTHR46858:SF5">
    <property type="entry name" value="E3 UBIQUITIN-PROTEIN LIGASE APD1-RELATED"/>
    <property type="match status" value="1"/>
</dbReference>
<feature type="repeat" description="ANK" evidence="4">
    <location>
        <begin position="81"/>
        <end position="114"/>
    </location>
</feature>
<dbReference type="AlphaFoldDB" id="A0A8T1VKI8"/>
<evidence type="ECO:0000256" key="2">
    <source>
        <dbReference type="ARBA" id="ARBA00022771"/>
    </source>
</evidence>
<reference evidence="8" key="1">
    <citation type="submission" date="2021-02" db="EMBL/GenBank/DDBJ databases">
        <authorList>
            <person name="Palmer J.M."/>
        </authorList>
    </citation>
    <scope>NUCLEOTIDE SEQUENCE</scope>
    <source>
        <strain evidence="8">SCRP734</strain>
    </source>
</reference>
<dbReference type="InterPro" id="IPR002110">
    <property type="entry name" value="Ankyrin_rpt"/>
</dbReference>
<dbReference type="GO" id="GO:0008270">
    <property type="term" value="F:zinc ion binding"/>
    <property type="evidence" value="ECO:0007669"/>
    <property type="project" value="UniProtKB-KW"/>
</dbReference>
<dbReference type="GO" id="GO:0061630">
    <property type="term" value="F:ubiquitin protein ligase activity"/>
    <property type="evidence" value="ECO:0007669"/>
    <property type="project" value="TreeGrafter"/>
</dbReference>
<dbReference type="Pfam" id="PF12796">
    <property type="entry name" value="Ank_2"/>
    <property type="match status" value="1"/>
</dbReference>
<evidence type="ECO:0000313" key="8">
    <source>
        <dbReference type="EMBL" id="KAG7381752.1"/>
    </source>
</evidence>
<evidence type="ECO:0000256" key="3">
    <source>
        <dbReference type="ARBA" id="ARBA00022833"/>
    </source>
</evidence>
<name>A0A8T1VKI8_9STRA</name>
<evidence type="ECO:0000259" key="7">
    <source>
        <dbReference type="PROSITE" id="PS50089"/>
    </source>
</evidence>
<feature type="region of interest" description="Disordered" evidence="6">
    <location>
        <begin position="335"/>
        <end position="400"/>
    </location>
</feature>
<dbReference type="OrthoDB" id="74448at2759"/>
<feature type="region of interest" description="Disordered" evidence="6">
    <location>
        <begin position="454"/>
        <end position="501"/>
    </location>
</feature>
<dbReference type="SMART" id="SM00233">
    <property type="entry name" value="PH"/>
    <property type="match status" value="1"/>
</dbReference>
<dbReference type="InterPro" id="IPR001849">
    <property type="entry name" value="PH_domain"/>
</dbReference>
<dbReference type="SMART" id="SM00248">
    <property type="entry name" value="ANK"/>
    <property type="match status" value="3"/>
</dbReference>
<feature type="domain" description="RING-type" evidence="7">
    <location>
        <begin position="508"/>
        <end position="547"/>
    </location>
</feature>
<evidence type="ECO:0000256" key="4">
    <source>
        <dbReference type="PROSITE-ProRule" id="PRU00023"/>
    </source>
</evidence>
<proteinExistence type="predicted"/>
<accession>A0A8T1VKI8</accession>
<gene>
    <name evidence="8" type="ORF">PHYPSEUDO_005694</name>
</gene>
<organism evidence="8 9">
    <name type="scientific">Phytophthora pseudosyringae</name>
    <dbReference type="NCBI Taxonomy" id="221518"/>
    <lineage>
        <taxon>Eukaryota</taxon>
        <taxon>Sar</taxon>
        <taxon>Stramenopiles</taxon>
        <taxon>Oomycota</taxon>
        <taxon>Peronosporomycetes</taxon>
        <taxon>Peronosporales</taxon>
        <taxon>Peronosporaceae</taxon>
        <taxon>Phytophthora</taxon>
    </lineage>
</organism>
<dbReference type="PROSITE" id="PS50088">
    <property type="entry name" value="ANK_REPEAT"/>
    <property type="match status" value="2"/>
</dbReference>
<dbReference type="Pfam" id="PF13920">
    <property type="entry name" value="zf-C3HC4_3"/>
    <property type="match status" value="1"/>
</dbReference>
<keyword evidence="2 5" id="KW-0863">Zinc-finger</keyword>
<dbReference type="CDD" id="cd23129">
    <property type="entry name" value="RING-HC_XBAT35-like"/>
    <property type="match status" value="1"/>
</dbReference>
<evidence type="ECO:0000256" key="6">
    <source>
        <dbReference type="SAM" id="MobiDB-lite"/>
    </source>
</evidence>
<dbReference type="InterPro" id="IPR001841">
    <property type="entry name" value="Znf_RING"/>
</dbReference>